<accession>A0ABS0X800</accession>
<comment type="similarity">
    <text evidence="1 4">Belongs to the glycosyl hydrolase 43 family.</text>
</comment>
<evidence type="ECO:0000256" key="5">
    <source>
        <dbReference type="SAM" id="SignalP"/>
    </source>
</evidence>
<protein>
    <submittedName>
        <fullName evidence="6">Family 43 glycosylhydrolase</fullName>
    </submittedName>
</protein>
<dbReference type="InterPro" id="IPR023296">
    <property type="entry name" value="Glyco_hydro_beta-prop_sf"/>
</dbReference>
<evidence type="ECO:0000313" key="6">
    <source>
        <dbReference type="EMBL" id="MBJ3809337.1"/>
    </source>
</evidence>
<keyword evidence="5" id="KW-0732">Signal</keyword>
<dbReference type="SUPFAM" id="SSF75005">
    <property type="entry name" value="Arabinanase/levansucrase/invertase"/>
    <property type="match status" value="1"/>
</dbReference>
<evidence type="ECO:0000256" key="4">
    <source>
        <dbReference type="RuleBase" id="RU361187"/>
    </source>
</evidence>
<dbReference type="PANTHER" id="PTHR42812:SF5">
    <property type="entry name" value="ENDO-ARABINASE"/>
    <property type="match status" value="1"/>
</dbReference>
<evidence type="ECO:0000256" key="1">
    <source>
        <dbReference type="ARBA" id="ARBA00009865"/>
    </source>
</evidence>
<dbReference type="Gene3D" id="2.115.10.20">
    <property type="entry name" value="Glycosyl hydrolase domain, family 43"/>
    <property type="match status" value="1"/>
</dbReference>
<evidence type="ECO:0000256" key="2">
    <source>
        <dbReference type="ARBA" id="ARBA00022801"/>
    </source>
</evidence>
<dbReference type="InterPro" id="IPR051795">
    <property type="entry name" value="Glycosyl_Hydrlase_43"/>
</dbReference>
<organism evidence="6 7">
    <name type="scientific">Streptomyces flavofungini</name>
    <dbReference type="NCBI Taxonomy" id="68200"/>
    <lineage>
        <taxon>Bacteria</taxon>
        <taxon>Bacillati</taxon>
        <taxon>Actinomycetota</taxon>
        <taxon>Actinomycetes</taxon>
        <taxon>Kitasatosporales</taxon>
        <taxon>Streptomycetaceae</taxon>
        <taxon>Streptomyces</taxon>
    </lineage>
</organism>
<dbReference type="RefSeq" id="WP_190118795.1">
    <property type="nucleotide sequence ID" value="NZ_BMVR01000012.1"/>
</dbReference>
<dbReference type="InterPro" id="IPR006710">
    <property type="entry name" value="Glyco_hydro_43"/>
</dbReference>
<proteinExistence type="inferred from homology"/>
<dbReference type="Proteomes" id="UP000634780">
    <property type="component" value="Unassembled WGS sequence"/>
</dbReference>
<dbReference type="Pfam" id="PF04616">
    <property type="entry name" value="Glyco_hydro_43"/>
    <property type="match status" value="1"/>
</dbReference>
<dbReference type="CDD" id="cd08999">
    <property type="entry name" value="GH43_ABN-like"/>
    <property type="match status" value="1"/>
</dbReference>
<feature type="signal peptide" evidence="5">
    <location>
        <begin position="1"/>
        <end position="33"/>
    </location>
</feature>
<name>A0ABS0X800_9ACTN</name>
<keyword evidence="3 4" id="KW-0326">Glycosidase</keyword>
<feature type="chain" id="PRO_5046776914" evidence="5">
    <location>
        <begin position="34"/>
        <end position="345"/>
    </location>
</feature>
<evidence type="ECO:0000256" key="3">
    <source>
        <dbReference type="ARBA" id="ARBA00023295"/>
    </source>
</evidence>
<reference evidence="6 7" key="1">
    <citation type="submission" date="2020-12" db="EMBL/GenBank/DDBJ databases">
        <title>Streptomyces typhae sp. nov., a novel endophytic actinomycete isolated from the root of cattail pollen (Typha angustifolia L.).</title>
        <authorList>
            <person name="Peng C."/>
            <person name="Liu C."/>
        </authorList>
    </citation>
    <scope>NUCLEOTIDE SEQUENCE [LARGE SCALE GENOMIC DNA]</scope>
    <source>
        <strain evidence="6 7">JCM 4753</strain>
    </source>
</reference>
<dbReference type="EMBL" id="JAEKOZ010000011">
    <property type="protein sequence ID" value="MBJ3809337.1"/>
    <property type="molecule type" value="Genomic_DNA"/>
</dbReference>
<gene>
    <name evidence="6" type="ORF">JGB26_19815</name>
</gene>
<dbReference type="PANTHER" id="PTHR42812">
    <property type="entry name" value="BETA-XYLOSIDASE"/>
    <property type="match status" value="1"/>
</dbReference>
<evidence type="ECO:0000313" key="7">
    <source>
        <dbReference type="Proteomes" id="UP000634780"/>
    </source>
</evidence>
<sequence length="345" mass="37368">MRPQHRRHPVGRTLLLFAALALPLALGQAPAPAAAPAPEATAAPPIAPVLDQDFPDPDLVRVGRTYHAYATHGGTQNIQHATSTDLTHWQVDGRDVLPVLGAWALPKRDLVWAPEVYDNGGGYTMHYTARDRASDKQCVGVALSDAPDGPFRPVGDGPLICPAAQGGAIDAASHTEDGQRYVLWKNDGNCCGLDTWLYLQPTSWDGTRVTGEPVPLVKKDQEWEGPLVEAPTLVRRDGRHVLFYSAHFYRGDEYRTAYALADKLTGPYVKAPGPLMTTASFAGAVRGPGGQDVLTGPDGRDRIVFHGWNADYTQRPMYVADLDFEEGRPVVRTGPLRSPADGARL</sequence>
<comment type="caution">
    <text evidence="6">The sequence shown here is derived from an EMBL/GenBank/DDBJ whole genome shotgun (WGS) entry which is preliminary data.</text>
</comment>
<keyword evidence="2 4" id="KW-0378">Hydrolase</keyword>
<keyword evidence="7" id="KW-1185">Reference proteome</keyword>